<dbReference type="RefSeq" id="WP_265383320.1">
    <property type="nucleotide sequence ID" value="NZ_CP110615.1"/>
</dbReference>
<protein>
    <submittedName>
        <fullName evidence="2">Oxygenase MpaB family protein</fullName>
    </submittedName>
</protein>
<organism evidence="2 3">
    <name type="scientific">Rhodococcus antarcticus</name>
    <dbReference type="NCBI Taxonomy" id="2987751"/>
    <lineage>
        <taxon>Bacteria</taxon>
        <taxon>Bacillati</taxon>
        <taxon>Actinomycetota</taxon>
        <taxon>Actinomycetes</taxon>
        <taxon>Mycobacteriales</taxon>
        <taxon>Nocardiaceae</taxon>
        <taxon>Rhodococcus</taxon>
    </lineage>
</organism>
<sequence>MTAEPRTELTGAPLGPGSLTWRLFGDRRQLLLLGRSGTLQNMHPAVGAALQQHSDFFADPWDRLFRSIPPILGVVFDAEDTGTAGTVRDFHARIKGLDTQGQRYHALNPEVFWWTHVTFVESMICTQEYFGTPLTPAEQDQLVAEGLTWWRRYGLSERPGFADAASFQAYWDGVLEDVLEANDTTRWVTSPDVSHDDMPPPPHVPRALWTLVRRPVLVANLWLLTGLLPPRARQTLGLQWSARDERRLRRFGALVRRLWPLVPHRIAVEPRARAAWSRTGARPRR</sequence>
<evidence type="ECO:0000259" key="1">
    <source>
        <dbReference type="Pfam" id="PF09995"/>
    </source>
</evidence>
<dbReference type="InterPro" id="IPR018713">
    <property type="entry name" value="MPAB/Lcp_cat_dom"/>
</dbReference>
<dbReference type="Proteomes" id="UP001164965">
    <property type="component" value="Chromosome"/>
</dbReference>
<keyword evidence="3" id="KW-1185">Reference proteome</keyword>
<gene>
    <name evidence="2" type="ORF">RHODO2019_01555</name>
</gene>
<dbReference type="PANTHER" id="PTHR36151:SF3">
    <property type="entry name" value="ER-BOUND OXYGENASE MPAB_MPAB'_RUBBER OXYGENASE CATALYTIC DOMAIN-CONTAINING PROTEIN"/>
    <property type="match status" value="1"/>
</dbReference>
<evidence type="ECO:0000313" key="3">
    <source>
        <dbReference type="Proteomes" id="UP001164965"/>
    </source>
</evidence>
<evidence type="ECO:0000313" key="2">
    <source>
        <dbReference type="EMBL" id="UZJ25214.1"/>
    </source>
</evidence>
<reference evidence="2" key="1">
    <citation type="submission" date="2022-10" db="EMBL/GenBank/DDBJ databases">
        <title>Rhodococcus sp.75.</title>
        <authorList>
            <person name="Sun M."/>
        </authorList>
    </citation>
    <scope>NUCLEOTIDE SEQUENCE</scope>
    <source>
        <strain evidence="2">75</strain>
    </source>
</reference>
<dbReference type="EMBL" id="CP110615">
    <property type="protein sequence ID" value="UZJ25214.1"/>
    <property type="molecule type" value="Genomic_DNA"/>
</dbReference>
<feature type="domain" description="ER-bound oxygenase mpaB/mpaB'/Rubber oxygenase catalytic" evidence="1">
    <location>
        <begin position="21"/>
        <end position="257"/>
    </location>
</feature>
<name>A0ABY6P0M9_9NOCA</name>
<accession>A0ABY6P0M9</accession>
<dbReference type="PANTHER" id="PTHR36151">
    <property type="entry name" value="BLR2777 PROTEIN"/>
    <property type="match status" value="1"/>
</dbReference>
<proteinExistence type="predicted"/>
<dbReference type="Pfam" id="PF09995">
    <property type="entry name" value="MPAB_Lcp_cat"/>
    <property type="match status" value="1"/>
</dbReference>